<keyword evidence="3 4" id="KW-0949">S-adenosyl-L-methionine</keyword>
<keyword evidence="6" id="KW-1185">Reference proteome</keyword>
<dbReference type="CDD" id="cd02440">
    <property type="entry name" value="AdoMet_MTases"/>
    <property type="match status" value="1"/>
</dbReference>
<dbReference type="PANTHER" id="PTHR43591:SF24">
    <property type="entry name" value="2-METHOXY-6-POLYPRENYL-1,4-BENZOQUINOL METHYLASE, MITOCHONDRIAL"/>
    <property type="match status" value="1"/>
</dbReference>
<dbReference type="Gene3D" id="3.40.50.150">
    <property type="entry name" value="Vaccinia Virus protein VP39"/>
    <property type="match status" value="1"/>
</dbReference>
<comment type="function">
    <text evidence="4">Methyltransferase required for the conversion of demethylmenaquinol (DMKH2) to menaquinol (MKH2).</text>
</comment>
<evidence type="ECO:0000313" key="6">
    <source>
        <dbReference type="Proteomes" id="UP000467240"/>
    </source>
</evidence>
<evidence type="ECO:0000256" key="3">
    <source>
        <dbReference type="ARBA" id="ARBA00022691"/>
    </source>
</evidence>
<evidence type="ECO:0000313" key="5">
    <source>
        <dbReference type="EMBL" id="KAB1656665.1"/>
    </source>
</evidence>
<dbReference type="HAMAP" id="MF_01813">
    <property type="entry name" value="MenG_UbiE_methyltr"/>
    <property type="match status" value="1"/>
</dbReference>
<evidence type="ECO:0000256" key="2">
    <source>
        <dbReference type="ARBA" id="ARBA00022679"/>
    </source>
</evidence>
<dbReference type="NCBIfam" id="TIGR01934">
    <property type="entry name" value="MenG_MenH_UbiE"/>
    <property type="match status" value="1"/>
</dbReference>
<comment type="similarity">
    <text evidence="4">Belongs to the class I-like SAM-binding methyltransferase superfamily. MenG/UbiE family.</text>
</comment>
<keyword evidence="1 4" id="KW-0489">Methyltransferase</keyword>
<gene>
    <name evidence="4" type="primary">menG</name>
    <name evidence="5" type="ORF">F8O01_09740</name>
</gene>
<comment type="pathway">
    <text evidence="4">Quinol/quinone metabolism; menaquinone biosynthesis; menaquinol from 1,4-dihydroxy-2-naphthoate: step 2/2.</text>
</comment>
<name>A0A7J5BQV9_9MICO</name>
<accession>A0A7J5BQV9</accession>
<dbReference type="InterPro" id="IPR029063">
    <property type="entry name" value="SAM-dependent_MTases_sf"/>
</dbReference>
<dbReference type="UniPathway" id="UPA00079">
    <property type="reaction ID" value="UER00169"/>
</dbReference>
<evidence type="ECO:0000256" key="4">
    <source>
        <dbReference type="HAMAP-Rule" id="MF_01813"/>
    </source>
</evidence>
<feature type="binding site" evidence="4">
    <location>
        <begin position="105"/>
        <end position="106"/>
    </location>
    <ligand>
        <name>S-adenosyl-L-methionine</name>
        <dbReference type="ChEBI" id="CHEBI:59789"/>
    </ligand>
</feature>
<dbReference type="SUPFAM" id="SSF53335">
    <property type="entry name" value="S-adenosyl-L-methionine-dependent methyltransferases"/>
    <property type="match status" value="1"/>
</dbReference>
<dbReference type="GO" id="GO:0043770">
    <property type="term" value="F:demethylmenaquinone methyltransferase activity"/>
    <property type="evidence" value="ECO:0007669"/>
    <property type="project" value="UniProtKB-UniRule"/>
</dbReference>
<keyword evidence="2 4" id="KW-0808">Transferase</keyword>
<keyword evidence="4" id="KW-0474">Menaquinone biosynthesis</keyword>
<dbReference type="EMBL" id="WBJZ01000011">
    <property type="protein sequence ID" value="KAB1656665.1"/>
    <property type="molecule type" value="Genomic_DNA"/>
</dbReference>
<organism evidence="5 6">
    <name type="scientific">Pseudoclavibacter chungangensis</name>
    <dbReference type="NCBI Taxonomy" id="587635"/>
    <lineage>
        <taxon>Bacteria</taxon>
        <taxon>Bacillati</taxon>
        <taxon>Actinomycetota</taxon>
        <taxon>Actinomycetes</taxon>
        <taxon>Micrococcales</taxon>
        <taxon>Microbacteriaceae</taxon>
        <taxon>Pseudoclavibacter</taxon>
    </lineage>
</organism>
<feature type="binding site" evidence="4">
    <location>
        <position position="62"/>
    </location>
    <ligand>
        <name>S-adenosyl-L-methionine</name>
        <dbReference type="ChEBI" id="CHEBI:59789"/>
    </ligand>
</feature>
<feature type="binding site" evidence="4">
    <location>
        <position position="122"/>
    </location>
    <ligand>
        <name>S-adenosyl-L-methionine</name>
        <dbReference type="ChEBI" id="CHEBI:59789"/>
    </ligand>
</feature>
<reference evidence="5 6" key="1">
    <citation type="submission" date="2019-09" db="EMBL/GenBank/DDBJ databases">
        <title>Phylogeny of genus Pseudoclavibacter and closely related genus.</title>
        <authorList>
            <person name="Li Y."/>
        </authorList>
    </citation>
    <scope>NUCLEOTIDE SEQUENCE [LARGE SCALE GENOMIC DNA]</scope>
    <source>
        <strain evidence="5 6">DSM 23821</strain>
    </source>
</reference>
<dbReference type="PROSITE" id="PS51608">
    <property type="entry name" value="SAM_MT_UBIE"/>
    <property type="match status" value="1"/>
</dbReference>
<protein>
    <recommendedName>
        <fullName evidence="4">Demethylmenaquinone methyltransferase</fullName>
        <ecNumber evidence="4">2.1.1.163</ecNumber>
    </recommendedName>
</protein>
<dbReference type="Proteomes" id="UP000467240">
    <property type="component" value="Unassembled WGS sequence"/>
</dbReference>
<dbReference type="InterPro" id="IPR004033">
    <property type="entry name" value="UbiE/COQ5_MeTrFase"/>
</dbReference>
<proteinExistence type="inferred from homology"/>
<sequence length="236" mass="25762">MTKADLEKRPSQVSAMFDRVSTHYDRTNDVLSLGAAPLWRRQTRLAVKARPGERVLDVAAGTGTMSALFAEDGAKVTALDFSHGMLEEGVRRHGGDAGITFVHGDATQLPFEDGTFDATTISFGLRNVQQPKLALAEMRRVTKPGGRIVVSEFSTVTNPVVRVGYDVYMATLMPLVVRLVSSDPEAYEYLHETIQAWPDQPTLAAWLRGAGFERVKYRNLSSGIAALHKGFVPTGA</sequence>
<dbReference type="EC" id="2.1.1.163" evidence="4"/>
<comment type="caution">
    <text evidence="5">The sequence shown here is derived from an EMBL/GenBank/DDBJ whole genome shotgun (WGS) entry which is preliminary data.</text>
</comment>
<dbReference type="GO" id="GO:0032259">
    <property type="term" value="P:methylation"/>
    <property type="evidence" value="ECO:0007669"/>
    <property type="project" value="UniProtKB-KW"/>
</dbReference>
<dbReference type="AlphaFoldDB" id="A0A7J5BQV9"/>
<evidence type="ECO:0000256" key="1">
    <source>
        <dbReference type="ARBA" id="ARBA00022603"/>
    </source>
</evidence>
<comment type="catalytic activity">
    <reaction evidence="4">
        <text>a 2-demethylmenaquinol + S-adenosyl-L-methionine = a menaquinol + S-adenosyl-L-homocysteine + H(+)</text>
        <dbReference type="Rhea" id="RHEA:42640"/>
        <dbReference type="Rhea" id="RHEA-COMP:9539"/>
        <dbReference type="Rhea" id="RHEA-COMP:9563"/>
        <dbReference type="ChEBI" id="CHEBI:15378"/>
        <dbReference type="ChEBI" id="CHEBI:18151"/>
        <dbReference type="ChEBI" id="CHEBI:55437"/>
        <dbReference type="ChEBI" id="CHEBI:57856"/>
        <dbReference type="ChEBI" id="CHEBI:59789"/>
        <dbReference type="EC" id="2.1.1.163"/>
    </reaction>
</comment>
<dbReference type="Pfam" id="PF01209">
    <property type="entry name" value="Ubie_methyltran"/>
    <property type="match status" value="1"/>
</dbReference>
<dbReference type="GO" id="GO:0009234">
    <property type="term" value="P:menaquinone biosynthetic process"/>
    <property type="evidence" value="ECO:0007669"/>
    <property type="project" value="UniProtKB-UniRule"/>
</dbReference>
<dbReference type="PANTHER" id="PTHR43591">
    <property type="entry name" value="METHYLTRANSFERASE"/>
    <property type="match status" value="1"/>
</dbReference>
<dbReference type="OrthoDB" id="9808140at2"/>
<feature type="binding site" evidence="4">
    <location>
        <position position="80"/>
    </location>
    <ligand>
        <name>S-adenosyl-L-methionine</name>
        <dbReference type="ChEBI" id="CHEBI:59789"/>
    </ligand>
</feature>